<dbReference type="CDD" id="cd15561">
    <property type="entry name" value="PHD1_PHF14"/>
    <property type="match status" value="1"/>
</dbReference>
<dbReference type="PANTHER" id="PTHR13793">
    <property type="entry name" value="PHD FINGER PROTEINS"/>
    <property type="match status" value="1"/>
</dbReference>
<evidence type="ECO:0000256" key="6">
    <source>
        <dbReference type="SAM" id="MobiDB-lite"/>
    </source>
</evidence>
<dbReference type="CDD" id="cd15563">
    <property type="entry name" value="PHD3_PHF14"/>
    <property type="match status" value="1"/>
</dbReference>
<feature type="compositionally biased region" description="Low complexity" evidence="6">
    <location>
        <begin position="1040"/>
        <end position="1107"/>
    </location>
</feature>
<dbReference type="CDD" id="cd15562">
    <property type="entry name" value="PHD2_PHF14"/>
    <property type="match status" value="1"/>
</dbReference>
<keyword evidence="3" id="KW-0862">Zinc</keyword>
<feature type="domain" description="PHD-type" evidence="7">
    <location>
        <begin position="135"/>
        <end position="195"/>
    </location>
</feature>
<comment type="caution">
    <text evidence="9">The sequence shown here is derived from an EMBL/GenBank/DDBJ whole genome shotgun (WGS) entry which is preliminary data.</text>
</comment>
<dbReference type="InterPro" id="IPR011011">
    <property type="entry name" value="Znf_FYVE_PHD"/>
</dbReference>
<feature type="compositionally biased region" description="Basic residues" evidence="6">
    <location>
        <begin position="977"/>
        <end position="991"/>
    </location>
</feature>
<feature type="region of interest" description="Disordered" evidence="6">
    <location>
        <begin position="43"/>
        <end position="101"/>
    </location>
</feature>
<dbReference type="SMART" id="SM00184">
    <property type="entry name" value="RING"/>
    <property type="match status" value="2"/>
</dbReference>
<dbReference type="SUPFAM" id="SSF57903">
    <property type="entry name" value="FYVE/PHD zinc finger"/>
    <property type="match status" value="3"/>
</dbReference>
<evidence type="ECO:0000256" key="4">
    <source>
        <dbReference type="PROSITE-ProRule" id="PRU00146"/>
    </source>
</evidence>
<feature type="compositionally biased region" description="Polar residues" evidence="6">
    <location>
        <begin position="848"/>
        <end position="860"/>
    </location>
</feature>
<feature type="domain" description="PHD-type" evidence="7">
    <location>
        <begin position="1190"/>
        <end position="1243"/>
    </location>
</feature>
<evidence type="ECO:0000313" key="9">
    <source>
        <dbReference type="EMBL" id="KAK8387180.1"/>
    </source>
</evidence>
<feature type="compositionally biased region" description="Polar residues" evidence="6">
    <location>
        <begin position="907"/>
        <end position="932"/>
    </location>
</feature>
<feature type="compositionally biased region" description="Low complexity" evidence="6">
    <location>
        <begin position="1126"/>
        <end position="1177"/>
    </location>
</feature>
<feature type="domain" description="PHD-type" evidence="7">
    <location>
        <begin position="566"/>
        <end position="620"/>
    </location>
</feature>
<evidence type="ECO:0000256" key="2">
    <source>
        <dbReference type="ARBA" id="ARBA00022771"/>
    </source>
</evidence>
<evidence type="ECO:0000256" key="3">
    <source>
        <dbReference type="ARBA" id="ARBA00022833"/>
    </source>
</evidence>
<proteinExistence type="predicted"/>
<feature type="compositionally biased region" description="Basic and acidic residues" evidence="6">
    <location>
        <begin position="966"/>
        <end position="976"/>
    </location>
</feature>
<dbReference type="InterPro" id="IPR019787">
    <property type="entry name" value="Znf_PHD-finger"/>
</dbReference>
<evidence type="ECO:0000256" key="5">
    <source>
        <dbReference type="SAM" id="Coils"/>
    </source>
</evidence>
<dbReference type="PROSITE" id="PS01359">
    <property type="entry name" value="ZF_PHD_1"/>
    <property type="match status" value="3"/>
</dbReference>
<keyword evidence="2 4" id="KW-0863">Zinc-finger</keyword>
<feature type="compositionally biased region" description="Acidic residues" evidence="6">
    <location>
        <begin position="74"/>
        <end position="99"/>
    </location>
</feature>
<evidence type="ECO:0000313" key="10">
    <source>
        <dbReference type="Proteomes" id="UP001487740"/>
    </source>
</evidence>
<keyword evidence="5" id="KW-0175">Coiled coil</keyword>
<dbReference type="Pfam" id="PF13832">
    <property type="entry name" value="zf-HC5HC2H_2"/>
    <property type="match status" value="1"/>
</dbReference>
<keyword evidence="10" id="KW-1185">Reference proteome</keyword>
<gene>
    <name evidence="9" type="ORF">O3P69_018083</name>
</gene>
<organism evidence="9 10">
    <name type="scientific">Scylla paramamosain</name>
    <name type="common">Mud crab</name>
    <dbReference type="NCBI Taxonomy" id="85552"/>
    <lineage>
        <taxon>Eukaryota</taxon>
        <taxon>Metazoa</taxon>
        <taxon>Ecdysozoa</taxon>
        <taxon>Arthropoda</taxon>
        <taxon>Crustacea</taxon>
        <taxon>Multicrustacea</taxon>
        <taxon>Malacostraca</taxon>
        <taxon>Eumalacostraca</taxon>
        <taxon>Eucarida</taxon>
        <taxon>Decapoda</taxon>
        <taxon>Pleocyemata</taxon>
        <taxon>Brachyura</taxon>
        <taxon>Eubrachyura</taxon>
        <taxon>Portunoidea</taxon>
        <taxon>Portunidae</taxon>
        <taxon>Portuninae</taxon>
        <taxon>Scylla</taxon>
    </lineage>
</organism>
<feature type="compositionally biased region" description="Polar residues" evidence="6">
    <location>
        <begin position="665"/>
        <end position="682"/>
    </location>
</feature>
<feature type="compositionally biased region" description="Low complexity" evidence="6">
    <location>
        <begin position="810"/>
        <end position="824"/>
    </location>
</feature>
<dbReference type="PROSITE" id="PS51805">
    <property type="entry name" value="EPHD"/>
    <property type="match status" value="1"/>
</dbReference>
<dbReference type="CDD" id="cd15674">
    <property type="entry name" value="ePHD_PHF14"/>
    <property type="match status" value="1"/>
</dbReference>
<dbReference type="GO" id="GO:0008270">
    <property type="term" value="F:zinc ion binding"/>
    <property type="evidence" value="ECO:0007669"/>
    <property type="project" value="UniProtKB-KW"/>
</dbReference>
<dbReference type="GO" id="GO:0006357">
    <property type="term" value="P:regulation of transcription by RNA polymerase II"/>
    <property type="evidence" value="ECO:0007669"/>
    <property type="project" value="TreeGrafter"/>
</dbReference>
<reference evidence="9 10" key="1">
    <citation type="submission" date="2023-03" db="EMBL/GenBank/DDBJ databases">
        <title>High-quality genome of Scylla paramamosain provides insights in environmental adaptation.</title>
        <authorList>
            <person name="Zhang L."/>
        </authorList>
    </citation>
    <scope>NUCLEOTIDE SEQUENCE [LARGE SCALE GENOMIC DNA]</scope>
    <source>
        <strain evidence="9">LZ_2023a</strain>
        <tissue evidence="9">Muscle</tissue>
    </source>
</reference>
<feature type="compositionally biased region" description="Polar residues" evidence="6">
    <location>
        <begin position="825"/>
        <end position="841"/>
    </location>
</feature>
<evidence type="ECO:0008006" key="11">
    <source>
        <dbReference type="Google" id="ProtNLM"/>
    </source>
</evidence>
<keyword evidence="1" id="KW-0479">Metal-binding</keyword>
<dbReference type="SMART" id="SM00249">
    <property type="entry name" value="PHD"/>
    <property type="match status" value="4"/>
</dbReference>
<dbReference type="EMBL" id="JARAKH010000030">
    <property type="protein sequence ID" value="KAK8387180.1"/>
    <property type="molecule type" value="Genomic_DNA"/>
</dbReference>
<feature type="region of interest" description="Disordered" evidence="6">
    <location>
        <begin position="642"/>
        <end position="1194"/>
    </location>
</feature>
<feature type="compositionally biased region" description="Basic residues" evidence="6">
    <location>
        <begin position="1000"/>
        <end position="1010"/>
    </location>
</feature>
<dbReference type="Pfam" id="PF00628">
    <property type="entry name" value="PHD"/>
    <property type="match status" value="3"/>
</dbReference>
<evidence type="ECO:0000256" key="1">
    <source>
        <dbReference type="ARBA" id="ARBA00022723"/>
    </source>
</evidence>
<feature type="compositionally biased region" description="Low complexity" evidence="6">
    <location>
        <begin position="894"/>
        <end position="906"/>
    </location>
</feature>
<feature type="coiled-coil region" evidence="5">
    <location>
        <begin position="445"/>
        <end position="493"/>
    </location>
</feature>
<dbReference type="AlphaFoldDB" id="A0AAW0TKG3"/>
<feature type="compositionally biased region" description="Polar residues" evidence="6">
    <location>
        <begin position="779"/>
        <end position="788"/>
    </location>
</feature>
<dbReference type="PANTHER" id="PTHR13793:SF150">
    <property type="entry name" value="PHD FINGER PROTEIN 14"/>
    <property type="match status" value="1"/>
</dbReference>
<sequence length="1244" mass="134956">MASENKAGKNDTVGLFLQAMVDREPGKRKVKPSKAALVDLAELDLGESSDDSDFNVDEAKLNDDDDISINSDPDAPDDDDDDDGDDDVDEEGESEEEGEVTYAAPEKNLTVTQLLEQAKKKQALEAEKGFERPKILVCSVCLGDHSDDLNEIVTCDGCSVSVHEGCYGISDSVSVSSTVSSCSTEPWFCDACKAGVVDPPCELCPNLGYTIFKETEMGRWVHLVCALYIPGVAFSEVDKLSFPTLFEMPYSKWGAKTCTLCEDERYSRTGVCIGCDAGMCRGYFHVTCAQREGLLSEVNHGEADQADPYYAHCKLHTDRELIRRRKRNWLALQLHMKQGEADKSGSSQETQDRIQRKLGRYRDKYLFNKNNRPTPWYPTQKMPRALSTSASLFRSLLHKTELMGLSTESQPLHSTSVGDIRKKWHIPPAFNVEFISYYLDRTNRLTEMKDRLDHLLTENSQLVEEETQLRIKCNQMECECENLKSENDVLLNKALELHDLLKGLAGRPLPLPPVVAALHNPPSPPLPTRPLPKGSLRGPIITKAAAKMMTDHAPPVGEMGTNSLTLNRCRVCQLTKEQHLLIECDTCGHYYHLSCLDPPLTRMPKKTKQMGWQCSDCCKSSDSDKAPEVDTAAPRRLRRNIKEPAKFSPSLASETKGIEGGEKSQIGSSVSATLTCTSVTPSTDDKPPIHLYHPGVASVSGPPEEPSEAASIGGKRRRSSDGKKAATKKQKKSPGDIEHSSSETVPMNAMAEPIPANKMSPTTAAARGKKGPQDMPGQDTLQTSQLETRSSRGRKVHPEPPSPVVSLQCTLSTAAPTVTTTSLPEKSTATVTQNSEVSSPCKNRRGQGDSTQPPIPTQATSSPSRQRRQPSEAGEAQPRPQISSPTRSRRHQTESSAEAAAEAQQAIPTSAESETNQTSGGLQTSVAENAESNSRRRGASSIHLDTSVESLPSVTSLHSPTSESFHSAEDDPSSPRKEKRHRDGSKKKKKDKDKELDGVKKRKKHHHRDKHGMGEMASEILTPFRIKIKPLPPRPMDEVAQGASAAPPAPTTSQASLGSVSSANTTTTTATITTSTSSNTVSSTTSTSSSTAAATSSTTSTSSSVVTHSNYQTRTPPAGYPPLPPGYTLTQPMAPPSSTSSSNTSSSTATGTHYSTSTSSQASTSHANTFSTSGGSSNRRRSDPSDPQQFSKCDVCGETGGVTNTVSCDECNKAYHFNCLEPPLKKSPKRRGYSWFCEDCDSAT</sequence>
<dbReference type="InterPro" id="IPR034732">
    <property type="entry name" value="EPHD"/>
</dbReference>
<dbReference type="InterPro" id="IPR001965">
    <property type="entry name" value="Znf_PHD"/>
</dbReference>
<accession>A0AAW0TKG3</accession>
<protein>
    <recommendedName>
        <fullName evidence="11">PHD finger protein 14</fullName>
    </recommendedName>
</protein>
<feature type="compositionally biased region" description="Polar residues" evidence="6">
    <location>
        <begin position="943"/>
        <end position="965"/>
    </location>
</feature>
<dbReference type="Gene3D" id="2.30.30.1150">
    <property type="match status" value="1"/>
</dbReference>
<dbReference type="InterPro" id="IPR013083">
    <property type="entry name" value="Znf_RING/FYVE/PHD"/>
</dbReference>
<dbReference type="Proteomes" id="UP001487740">
    <property type="component" value="Unassembled WGS sequence"/>
</dbReference>
<dbReference type="PROSITE" id="PS50016">
    <property type="entry name" value="ZF_PHD_2"/>
    <property type="match status" value="3"/>
</dbReference>
<name>A0AAW0TKG3_SCYPA</name>
<dbReference type="InterPro" id="IPR050701">
    <property type="entry name" value="Histone_Mod_Regulator"/>
</dbReference>
<feature type="compositionally biased region" description="Acidic residues" evidence="6">
    <location>
        <begin position="43"/>
        <end position="56"/>
    </location>
</feature>
<dbReference type="InterPro" id="IPR001841">
    <property type="entry name" value="Znf_RING"/>
</dbReference>
<evidence type="ECO:0000259" key="8">
    <source>
        <dbReference type="PROSITE" id="PS51805"/>
    </source>
</evidence>
<feature type="domain" description="PHD-type" evidence="8">
    <location>
        <begin position="198"/>
        <end position="317"/>
    </location>
</feature>
<dbReference type="Gene3D" id="3.30.40.10">
    <property type="entry name" value="Zinc/RING finger domain, C3HC4 (zinc finger)"/>
    <property type="match status" value="3"/>
</dbReference>
<dbReference type="InterPro" id="IPR019786">
    <property type="entry name" value="Zinc_finger_PHD-type_CS"/>
</dbReference>
<evidence type="ECO:0000259" key="7">
    <source>
        <dbReference type="PROSITE" id="PS50016"/>
    </source>
</evidence>